<dbReference type="NCBIfam" id="TIGR03989">
    <property type="entry name" value="Rxyl_3153"/>
    <property type="match status" value="1"/>
</dbReference>
<accession>A0A4R9BMV8</accession>
<dbReference type="GO" id="GO:0008270">
    <property type="term" value="F:zinc ion binding"/>
    <property type="evidence" value="ECO:0007669"/>
    <property type="project" value="InterPro"/>
</dbReference>
<dbReference type="InterPro" id="IPR023921">
    <property type="entry name" value="ADH_Zn_actinomycetes"/>
</dbReference>
<dbReference type="Proteomes" id="UP000297626">
    <property type="component" value="Unassembled WGS sequence"/>
</dbReference>
<dbReference type="SUPFAM" id="SSF51735">
    <property type="entry name" value="NAD(P)-binding Rossmann-fold domains"/>
    <property type="match status" value="1"/>
</dbReference>
<comment type="caution">
    <text evidence="8">The sequence shown here is derived from an EMBL/GenBank/DDBJ whole genome shotgun (WGS) entry which is preliminary data.</text>
</comment>
<dbReference type="GO" id="GO:0046294">
    <property type="term" value="P:formaldehyde catabolic process"/>
    <property type="evidence" value="ECO:0007669"/>
    <property type="project" value="TreeGrafter"/>
</dbReference>
<dbReference type="CDD" id="cd08279">
    <property type="entry name" value="Zn_ADH_class_III"/>
    <property type="match status" value="1"/>
</dbReference>
<reference evidence="8 9" key="1">
    <citation type="submission" date="2019-03" db="EMBL/GenBank/DDBJ databases">
        <title>Genomics of glacier-inhabiting Cryobacterium strains.</title>
        <authorList>
            <person name="Liu Q."/>
            <person name="Xin Y.-H."/>
        </authorList>
    </citation>
    <scope>NUCLEOTIDE SEQUENCE [LARGE SCALE GENOMIC DNA]</scope>
    <source>
        <strain evidence="8 9">Sr54</strain>
    </source>
</reference>
<name>A0A4R9BMV8_9MICO</name>
<evidence type="ECO:0000313" key="8">
    <source>
        <dbReference type="EMBL" id="TFD86323.1"/>
    </source>
</evidence>
<dbReference type="Pfam" id="PF08240">
    <property type="entry name" value="ADH_N"/>
    <property type="match status" value="1"/>
</dbReference>
<dbReference type="InterPro" id="IPR013149">
    <property type="entry name" value="ADH-like_C"/>
</dbReference>
<dbReference type="PANTHER" id="PTHR43880">
    <property type="entry name" value="ALCOHOL DEHYDROGENASE"/>
    <property type="match status" value="1"/>
</dbReference>
<sequence>MKTHAAILREQPGQWQIEEVDLDDPGPTEVLVEMVATGLCHSDEHATSGDMPINLPIVGGHEGAGIIRAIGSQVTDYAVGDHIVTSFIPSCGKCRWCAMGLQNLCDFGANTLIGNQPSGGYRMHSNGEDLATMAALGTFAEWQVFDEASIVKIDPDIPLDVAALVACGVPTGYGSAVNSADIHNGDVVIIFGVGGIGMNAVQGAAAAGASHIVVVDPAPFKREKAPEFGATEVFAEAQAAIDFVRSITNGQGADAAICTPGVLHGDIIGTATDAIRKGGIVVVTSMSPLGEVGIPTDLFSLVMNQKRIQGALYGSWSPRYAIPTLLGLYKQGKLKLDELVTNRYTLDQINDAYQDMRDGKNIRGVILLSPVATESPAALREAVTVGA</sequence>
<evidence type="ECO:0000256" key="2">
    <source>
        <dbReference type="ARBA" id="ARBA00022723"/>
    </source>
</evidence>
<protein>
    <submittedName>
        <fullName evidence="8">NDMA-dependent alcohol dehydrogenase</fullName>
        <ecNumber evidence="8">1.1.99.36</ecNumber>
    </submittedName>
</protein>
<dbReference type="EMBL" id="SOHN01000016">
    <property type="protein sequence ID" value="TFD86323.1"/>
    <property type="molecule type" value="Genomic_DNA"/>
</dbReference>
<dbReference type="InterPro" id="IPR011032">
    <property type="entry name" value="GroES-like_sf"/>
</dbReference>
<keyword evidence="4 8" id="KW-0560">Oxidoreductase</keyword>
<dbReference type="GO" id="GO:0005829">
    <property type="term" value="C:cytosol"/>
    <property type="evidence" value="ECO:0007669"/>
    <property type="project" value="TreeGrafter"/>
</dbReference>
<gene>
    <name evidence="8" type="ORF">E3T51_12325</name>
</gene>
<evidence type="ECO:0000256" key="6">
    <source>
        <dbReference type="RuleBase" id="RU361277"/>
    </source>
</evidence>
<organism evidence="8 9">
    <name type="scientific">Cryobacterium serini</name>
    <dbReference type="NCBI Taxonomy" id="1259201"/>
    <lineage>
        <taxon>Bacteria</taxon>
        <taxon>Bacillati</taxon>
        <taxon>Actinomycetota</taxon>
        <taxon>Actinomycetes</taxon>
        <taxon>Micrococcales</taxon>
        <taxon>Microbacteriaceae</taxon>
        <taxon>Cryobacterium</taxon>
    </lineage>
</organism>
<dbReference type="EC" id="1.1.99.36" evidence="8"/>
<dbReference type="InterPro" id="IPR020843">
    <property type="entry name" value="ER"/>
</dbReference>
<evidence type="ECO:0000256" key="5">
    <source>
        <dbReference type="ARBA" id="ARBA00023027"/>
    </source>
</evidence>
<comment type="similarity">
    <text evidence="1 6">Belongs to the zinc-containing alcohol dehydrogenase family.</text>
</comment>
<dbReference type="PROSITE" id="PS00059">
    <property type="entry name" value="ADH_ZINC"/>
    <property type="match status" value="1"/>
</dbReference>
<evidence type="ECO:0000313" key="9">
    <source>
        <dbReference type="Proteomes" id="UP000297626"/>
    </source>
</evidence>
<keyword evidence="9" id="KW-1185">Reference proteome</keyword>
<dbReference type="GO" id="GO:0051903">
    <property type="term" value="F:S-(hydroxymethyl)glutathione dehydrogenase [NAD(P)+] activity"/>
    <property type="evidence" value="ECO:0007669"/>
    <property type="project" value="TreeGrafter"/>
</dbReference>
<evidence type="ECO:0000259" key="7">
    <source>
        <dbReference type="SMART" id="SM00829"/>
    </source>
</evidence>
<dbReference type="AlphaFoldDB" id="A0A4R9BMV8"/>
<dbReference type="SUPFAM" id="SSF50129">
    <property type="entry name" value="GroES-like"/>
    <property type="match status" value="2"/>
</dbReference>
<evidence type="ECO:0000256" key="4">
    <source>
        <dbReference type="ARBA" id="ARBA00023002"/>
    </source>
</evidence>
<feature type="domain" description="Enoyl reductase (ER)" evidence="7">
    <location>
        <begin position="13"/>
        <end position="368"/>
    </location>
</feature>
<evidence type="ECO:0000256" key="3">
    <source>
        <dbReference type="ARBA" id="ARBA00022833"/>
    </source>
</evidence>
<keyword evidence="2 6" id="KW-0479">Metal-binding</keyword>
<keyword evidence="3 6" id="KW-0862">Zinc</keyword>
<dbReference type="SMART" id="SM00829">
    <property type="entry name" value="PKS_ER"/>
    <property type="match status" value="1"/>
</dbReference>
<dbReference type="Pfam" id="PF00107">
    <property type="entry name" value="ADH_zinc_N"/>
    <property type="match status" value="1"/>
</dbReference>
<dbReference type="InterPro" id="IPR002328">
    <property type="entry name" value="ADH_Zn_CS"/>
</dbReference>
<dbReference type="Gene3D" id="3.40.50.720">
    <property type="entry name" value="NAD(P)-binding Rossmann-like Domain"/>
    <property type="match status" value="1"/>
</dbReference>
<dbReference type="InterPro" id="IPR036291">
    <property type="entry name" value="NAD(P)-bd_dom_sf"/>
</dbReference>
<proteinExistence type="inferred from homology"/>
<keyword evidence="5" id="KW-0520">NAD</keyword>
<dbReference type="InterPro" id="IPR013154">
    <property type="entry name" value="ADH-like_N"/>
</dbReference>
<comment type="cofactor">
    <cofactor evidence="6">
        <name>Zn(2+)</name>
        <dbReference type="ChEBI" id="CHEBI:29105"/>
    </cofactor>
</comment>
<dbReference type="PANTHER" id="PTHR43880:SF12">
    <property type="entry name" value="ALCOHOL DEHYDROGENASE CLASS-3"/>
    <property type="match status" value="1"/>
</dbReference>
<evidence type="ECO:0000256" key="1">
    <source>
        <dbReference type="ARBA" id="ARBA00008072"/>
    </source>
</evidence>
<dbReference type="Gene3D" id="3.90.180.10">
    <property type="entry name" value="Medium-chain alcohol dehydrogenases, catalytic domain"/>
    <property type="match status" value="1"/>
</dbReference>